<evidence type="ECO:0000313" key="5">
    <source>
        <dbReference type="Proteomes" id="UP001516400"/>
    </source>
</evidence>
<keyword evidence="5" id="KW-1185">Reference proteome</keyword>
<organism evidence="4 5">
    <name type="scientific">Cryptolaemus montrouzieri</name>
    <dbReference type="NCBI Taxonomy" id="559131"/>
    <lineage>
        <taxon>Eukaryota</taxon>
        <taxon>Metazoa</taxon>
        <taxon>Ecdysozoa</taxon>
        <taxon>Arthropoda</taxon>
        <taxon>Hexapoda</taxon>
        <taxon>Insecta</taxon>
        <taxon>Pterygota</taxon>
        <taxon>Neoptera</taxon>
        <taxon>Endopterygota</taxon>
        <taxon>Coleoptera</taxon>
        <taxon>Polyphaga</taxon>
        <taxon>Cucujiformia</taxon>
        <taxon>Coccinelloidea</taxon>
        <taxon>Coccinellidae</taxon>
        <taxon>Scymninae</taxon>
        <taxon>Scymnini</taxon>
        <taxon>Cryptolaemus</taxon>
    </lineage>
</organism>
<protein>
    <recommendedName>
        <fullName evidence="2">Protein MIX23</fullName>
    </recommendedName>
    <alternativeName>
        <fullName evidence="3">Coiled-coil domain-containing protein 58</fullName>
    </alternativeName>
</protein>
<reference evidence="4 5" key="1">
    <citation type="journal article" date="2021" name="BMC Biol.">
        <title>Horizontally acquired antibacterial genes associated with adaptive radiation of ladybird beetles.</title>
        <authorList>
            <person name="Li H.S."/>
            <person name="Tang X.F."/>
            <person name="Huang Y.H."/>
            <person name="Xu Z.Y."/>
            <person name="Chen M.L."/>
            <person name="Du X.Y."/>
            <person name="Qiu B.Y."/>
            <person name="Chen P.T."/>
            <person name="Zhang W."/>
            <person name="Slipinski A."/>
            <person name="Escalona H.E."/>
            <person name="Waterhouse R.M."/>
            <person name="Zwick A."/>
            <person name="Pang H."/>
        </authorList>
    </citation>
    <scope>NUCLEOTIDE SEQUENCE [LARGE SCALE GENOMIC DNA]</scope>
    <source>
        <strain evidence="4">SYSU2018</strain>
    </source>
</reference>
<dbReference type="PANTHER" id="PTHR31905:SF2">
    <property type="entry name" value="PROTEIN MIX23"/>
    <property type="match status" value="1"/>
</dbReference>
<dbReference type="Proteomes" id="UP001516400">
    <property type="component" value="Unassembled WGS sequence"/>
</dbReference>
<evidence type="ECO:0000256" key="2">
    <source>
        <dbReference type="ARBA" id="ARBA00024228"/>
    </source>
</evidence>
<evidence type="ECO:0000256" key="1">
    <source>
        <dbReference type="ARBA" id="ARBA00024204"/>
    </source>
</evidence>
<dbReference type="AlphaFoldDB" id="A0ABD2NL82"/>
<gene>
    <name evidence="4" type="ORF">HHI36_016698</name>
</gene>
<evidence type="ECO:0000313" key="4">
    <source>
        <dbReference type="EMBL" id="KAL3279185.1"/>
    </source>
</evidence>
<sequence>MPQAVMECGDFSEFQDALKHMRKADDIIVNTLNAVIPTDSFHPNATKSCSELYNKLQEGNTKRELLIKNCITVTADKVKKLKEHREEQSGDIKFSKALRSEQTKLRMLQVELTVEDLIKQRTSKVFSEKCRQYFKPE</sequence>
<dbReference type="EMBL" id="JABFTP020000124">
    <property type="protein sequence ID" value="KAL3279185.1"/>
    <property type="molecule type" value="Genomic_DNA"/>
</dbReference>
<comment type="caution">
    <text evidence="4">The sequence shown here is derived from an EMBL/GenBank/DDBJ whole genome shotgun (WGS) entry which is preliminary data.</text>
</comment>
<proteinExistence type="inferred from homology"/>
<evidence type="ECO:0000256" key="3">
    <source>
        <dbReference type="ARBA" id="ARBA00030733"/>
    </source>
</evidence>
<name>A0ABD2NL82_9CUCU</name>
<dbReference type="InterPro" id="IPR019171">
    <property type="entry name" value="MIX23"/>
</dbReference>
<dbReference type="Pfam" id="PF09774">
    <property type="entry name" value="MIX23"/>
    <property type="match status" value="1"/>
</dbReference>
<accession>A0ABD2NL82</accession>
<dbReference type="PANTHER" id="PTHR31905">
    <property type="entry name" value="COILED-COIL DOMAIN-CONTAINING PROTEIN 58"/>
    <property type="match status" value="1"/>
</dbReference>
<comment type="similarity">
    <text evidence="1">Belongs to the MIX23 family.</text>
</comment>